<evidence type="ECO:0008006" key="17">
    <source>
        <dbReference type="Google" id="ProtNLM"/>
    </source>
</evidence>
<evidence type="ECO:0000256" key="12">
    <source>
        <dbReference type="RuleBase" id="RU003357"/>
    </source>
</evidence>
<evidence type="ECO:0000313" key="16">
    <source>
        <dbReference type="Proteomes" id="UP000185895"/>
    </source>
</evidence>
<keyword evidence="7 12" id="KW-0798">TonB box</keyword>
<evidence type="ECO:0000256" key="9">
    <source>
        <dbReference type="ARBA" id="ARBA00023170"/>
    </source>
</evidence>
<name>A0A1E7R676_9GAMM</name>
<keyword evidence="4 11" id="KW-1134">Transmembrane beta strand</keyword>
<keyword evidence="10 11" id="KW-0998">Cell outer membrane</keyword>
<proteinExistence type="inferred from homology"/>
<keyword evidence="6" id="KW-0732">Signal</keyword>
<evidence type="ECO:0000259" key="14">
    <source>
        <dbReference type="Pfam" id="PF07715"/>
    </source>
</evidence>
<dbReference type="Pfam" id="PF00593">
    <property type="entry name" value="TonB_dep_Rec_b-barrel"/>
    <property type="match status" value="1"/>
</dbReference>
<evidence type="ECO:0000256" key="3">
    <source>
        <dbReference type="ARBA" id="ARBA00022448"/>
    </source>
</evidence>
<feature type="domain" description="TonB-dependent receptor-like beta-barrel" evidence="13">
    <location>
        <begin position="225"/>
        <end position="632"/>
    </location>
</feature>
<evidence type="ECO:0000256" key="7">
    <source>
        <dbReference type="ARBA" id="ARBA00023077"/>
    </source>
</evidence>
<dbReference type="InterPro" id="IPR000531">
    <property type="entry name" value="Beta-barrel_TonB"/>
</dbReference>
<evidence type="ECO:0000259" key="13">
    <source>
        <dbReference type="Pfam" id="PF00593"/>
    </source>
</evidence>
<keyword evidence="3 11" id="KW-0813">Transport</keyword>
<dbReference type="GO" id="GO:0044718">
    <property type="term" value="P:siderophore transmembrane transport"/>
    <property type="evidence" value="ECO:0007669"/>
    <property type="project" value="TreeGrafter"/>
</dbReference>
<dbReference type="PANTHER" id="PTHR30069:SF29">
    <property type="entry name" value="HEMOGLOBIN AND HEMOGLOBIN-HAPTOGLOBIN-BINDING PROTEIN 1-RELATED"/>
    <property type="match status" value="1"/>
</dbReference>
<protein>
    <recommendedName>
        <fullName evidence="17">TonB-dependent receptor</fullName>
    </recommendedName>
</protein>
<dbReference type="Pfam" id="PF07715">
    <property type="entry name" value="Plug"/>
    <property type="match status" value="1"/>
</dbReference>
<dbReference type="Gene3D" id="2.170.130.10">
    <property type="entry name" value="TonB-dependent receptor, plug domain"/>
    <property type="match status" value="1"/>
</dbReference>
<evidence type="ECO:0000256" key="4">
    <source>
        <dbReference type="ARBA" id="ARBA00022452"/>
    </source>
</evidence>
<evidence type="ECO:0000256" key="2">
    <source>
        <dbReference type="ARBA" id="ARBA00008143"/>
    </source>
</evidence>
<evidence type="ECO:0000256" key="1">
    <source>
        <dbReference type="ARBA" id="ARBA00004571"/>
    </source>
</evidence>
<sequence length="671" mass="73616">MNDTVDDNVETNTVKQLDTVVVTGTKRNTANSAKENLKKIPGTASVVDNSEVEKGRAANLEDVLAYQPGVFAAATGGNGANFVSIRGSGINTFYGGYARGIKYLYDGTSITGPGGTQETFLTPTGVNYTEVINGSNAFAYGATALGGAIQFTTHTGRSSPGTYIGLEGGSYGYQKYFLSHGGVSKNGNTDYYIAVSKNERDGYQEQTPVDGKDIVFNVGHHFSDQLTGRFIFRYREEKFYNGGYLTLNQIENNPRQVGSTVYGRDNWSGLAVGKLDYTIDDHSKLELSLGYNKFDLDNGVGSSWYNDWPSIYITPTIRYLRSNDTLFGLPSDTSIVLTQTYLDGDTDGNVRSNGKKIKTYTTDYSGSRDTAFAISNDLHLNDKTTLTTGVSAVEVLRNIRTDSTTSALSEVKYDKWYVVPRLGLTYKFTPELQFFTSLGRSVDAPVTWGIGGNNLSNVQPQKGTTAELGLRLNTDHLDGSLAIYRTWLKDEIHNIVVTPATNSSAAVTANFNASPTIHQGVEAALSAKLWQGANGDSINLRQSYTFNDFFFRNDSDLAKNELPGLPRHSYEAELEWRSTKGYYAGADLRAVSGYYVDYKNTLKAPSYAIWGLRAGYEAPDQRWKVYVDLKNLTDKHYVAVASSSYNYNGSDAAVFWPGDGRSIFVGTGFRF</sequence>
<dbReference type="InterPro" id="IPR037066">
    <property type="entry name" value="Plug_dom_sf"/>
</dbReference>
<dbReference type="GO" id="GO:0015344">
    <property type="term" value="F:siderophore uptake transmembrane transporter activity"/>
    <property type="evidence" value="ECO:0007669"/>
    <property type="project" value="TreeGrafter"/>
</dbReference>
<dbReference type="EMBL" id="MKKK01000030">
    <property type="protein sequence ID" value="OEY94796.1"/>
    <property type="molecule type" value="Genomic_DNA"/>
</dbReference>
<comment type="subcellular location">
    <subcellularLocation>
        <location evidence="1 11">Cell outer membrane</location>
        <topology evidence="1 11">Multi-pass membrane protein</topology>
    </subcellularLocation>
</comment>
<keyword evidence="5 11" id="KW-0812">Transmembrane</keyword>
<accession>A0A1E7R676</accession>
<dbReference type="InterPro" id="IPR039426">
    <property type="entry name" value="TonB-dep_rcpt-like"/>
</dbReference>
<organism evidence="15 16">
    <name type="scientific">Acinetobacter qingfengensis</name>
    <dbReference type="NCBI Taxonomy" id="1262585"/>
    <lineage>
        <taxon>Bacteria</taxon>
        <taxon>Pseudomonadati</taxon>
        <taxon>Pseudomonadota</taxon>
        <taxon>Gammaproteobacteria</taxon>
        <taxon>Moraxellales</taxon>
        <taxon>Moraxellaceae</taxon>
        <taxon>Acinetobacter</taxon>
    </lineage>
</organism>
<dbReference type="PANTHER" id="PTHR30069">
    <property type="entry name" value="TONB-DEPENDENT OUTER MEMBRANE RECEPTOR"/>
    <property type="match status" value="1"/>
</dbReference>
<dbReference type="PROSITE" id="PS52016">
    <property type="entry name" value="TONB_DEPENDENT_REC_3"/>
    <property type="match status" value="1"/>
</dbReference>
<dbReference type="InterPro" id="IPR036942">
    <property type="entry name" value="Beta-barrel_TonB_sf"/>
</dbReference>
<evidence type="ECO:0000256" key="6">
    <source>
        <dbReference type="ARBA" id="ARBA00022729"/>
    </source>
</evidence>
<evidence type="ECO:0000313" key="15">
    <source>
        <dbReference type="EMBL" id="OEY94796.1"/>
    </source>
</evidence>
<feature type="domain" description="TonB-dependent receptor plug" evidence="14">
    <location>
        <begin position="37"/>
        <end position="148"/>
    </location>
</feature>
<comment type="similarity">
    <text evidence="2">Belongs to the TonB-dependent receptor family. Hemoglobin/haptoglobin binding protein subfamily.</text>
</comment>
<evidence type="ECO:0000256" key="11">
    <source>
        <dbReference type="PROSITE-ProRule" id="PRU01360"/>
    </source>
</evidence>
<evidence type="ECO:0000256" key="5">
    <source>
        <dbReference type="ARBA" id="ARBA00022692"/>
    </source>
</evidence>
<keyword evidence="16" id="KW-1185">Reference proteome</keyword>
<keyword evidence="9" id="KW-0675">Receptor</keyword>
<dbReference type="InterPro" id="IPR012910">
    <property type="entry name" value="Plug_dom"/>
</dbReference>
<keyword evidence="8 11" id="KW-0472">Membrane</keyword>
<dbReference type="Gene3D" id="2.40.170.20">
    <property type="entry name" value="TonB-dependent receptor, beta-barrel domain"/>
    <property type="match status" value="1"/>
</dbReference>
<dbReference type="AlphaFoldDB" id="A0A1E7R676"/>
<dbReference type="GO" id="GO:0009279">
    <property type="term" value="C:cell outer membrane"/>
    <property type="evidence" value="ECO:0007669"/>
    <property type="project" value="UniProtKB-SubCell"/>
</dbReference>
<gene>
    <name evidence="15" type="ORF">BJI46_13345</name>
</gene>
<dbReference type="Proteomes" id="UP000185895">
    <property type="component" value="Unassembled WGS sequence"/>
</dbReference>
<evidence type="ECO:0000256" key="10">
    <source>
        <dbReference type="ARBA" id="ARBA00023237"/>
    </source>
</evidence>
<dbReference type="SUPFAM" id="SSF56935">
    <property type="entry name" value="Porins"/>
    <property type="match status" value="1"/>
</dbReference>
<comment type="caution">
    <text evidence="15">The sequence shown here is derived from an EMBL/GenBank/DDBJ whole genome shotgun (WGS) entry which is preliminary data.</text>
</comment>
<dbReference type="STRING" id="1262585.BJI46_13345"/>
<reference evidence="15 16" key="1">
    <citation type="submission" date="2016-09" db="EMBL/GenBank/DDBJ databases">
        <authorList>
            <person name="Capua I."/>
            <person name="De Benedictis P."/>
            <person name="Joannis T."/>
            <person name="Lombin L.H."/>
            <person name="Cattoli G."/>
        </authorList>
    </citation>
    <scope>NUCLEOTIDE SEQUENCE [LARGE SCALE GENOMIC DNA]</scope>
    <source>
        <strain evidence="15 16">ANC 4671</strain>
    </source>
</reference>
<evidence type="ECO:0000256" key="8">
    <source>
        <dbReference type="ARBA" id="ARBA00023136"/>
    </source>
</evidence>